<dbReference type="GO" id="GO:0009630">
    <property type="term" value="P:gravitropism"/>
    <property type="evidence" value="ECO:0007669"/>
    <property type="project" value="InterPro"/>
</dbReference>
<dbReference type="PANTHER" id="PTHR34959:SF3">
    <property type="entry name" value="PROTEIN LAZY 1"/>
    <property type="match status" value="1"/>
</dbReference>
<evidence type="ECO:0008006" key="4">
    <source>
        <dbReference type="Google" id="ProtNLM"/>
    </source>
</evidence>
<dbReference type="OrthoDB" id="780166at2759"/>
<feature type="compositionally biased region" description="Basic and acidic residues" evidence="1">
    <location>
        <begin position="239"/>
        <end position="253"/>
    </location>
</feature>
<protein>
    <recommendedName>
        <fullName evidence="4">LAZY1</fullName>
    </recommendedName>
</protein>
<evidence type="ECO:0000256" key="1">
    <source>
        <dbReference type="SAM" id="MobiDB-lite"/>
    </source>
</evidence>
<evidence type="ECO:0000313" key="3">
    <source>
        <dbReference type="Proteomes" id="UP000594638"/>
    </source>
</evidence>
<evidence type="ECO:0000313" key="2">
    <source>
        <dbReference type="EMBL" id="CAA2997391.1"/>
    </source>
</evidence>
<name>A0A8S0SXL7_OLEEU</name>
<keyword evidence="3" id="KW-1185">Reference proteome</keyword>
<dbReference type="GO" id="GO:2000012">
    <property type="term" value="P:regulation of auxin polar transport"/>
    <property type="evidence" value="ECO:0007669"/>
    <property type="project" value="InterPro"/>
</dbReference>
<gene>
    <name evidence="2" type="ORF">OLEA9_A016135</name>
</gene>
<dbReference type="AlphaFoldDB" id="A0A8S0SXL7"/>
<feature type="region of interest" description="Disordered" evidence="1">
    <location>
        <begin position="225"/>
        <end position="253"/>
    </location>
</feature>
<sequence>MKLLGWMHRKFRQNNNETLKEFSIGNSCTCLTGQPSLDDINCYPKTNYCGKPFSKLEIDNHVRNSFSGQGAKRVEEEDLEEESSAVLTELFHGFLAIGTLGTEPVTIDPATPKFSIFVDDIAEKETEVTENELKVINDELEKVLGAEARDESCNISSGRNSQVSAGRSSHCSTITLSGKPIEGAESNGNGAIICPLQSYLFGSAIGYPETVPQAKNEHRTSLRELFQKTTLEDENSGTKFDRGEKRKDKETDKSALHLIKKLLKRKNLHTSSRSSTTGSEGTIDSASVETRLHKVLQKFHRKVHPKSATVAQKSHKPTKNEVKTNINSAAARSLPSTYEDNPIYPEQRVSKESIWSFESQCNPHQFTISSGNLSGSRECWVKTDADYLVLEL</sequence>
<accession>A0A8S0SXL7</accession>
<reference evidence="2 3" key="1">
    <citation type="submission" date="2019-12" db="EMBL/GenBank/DDBJ databases">
        <authorList>
            <person name="Alioto T."/>
            <person name="Alioto T."/>
            <person name="Gomez Garrido J."/>
        </authorList>
    </citation>
    <scope>NUCLEOTIDE SEQUENCE [LARGE SCALE GENOMIC DNA]</scope>
</reference>
<dbReference type="Proteomes" id="UP000594638">
    <property type="component" value="Unassembled WGS sequence"/>
</dbReference>
<comment type="caution">
    <text evidence="2">The sequence shown here is derived from an EMBL/GenBank/DDBJ whole genome shotgun (WGS) entry which is preliminary data.</text>
</comment>
<proteinExistence type="predicted"/>
<dbReference type="EMBL" id="CACTIH010005554">
    <property type="protein sequence ID" value="CAA2997391.1"/>
    <property type="molecule type" value="Genomic_DNA"/>
</dbReference>
<dbReference type="PANTHER" id="PTHR34959">
    <property type="entry name" value="PROTEIN LAZY 1"/>
    <property type="match status" value="1"/>
</dbReference>
<organism evidence="2 3">
    <name type="scientific">Olea europaea subsp. europaea</name>
    <dbReference type="NCBI Taxonomy" id="158383"/>
    <lineage>
        <taxon>Eukaryota</taxon>
        <taxon>Viridiplantae</taxon>
        <taxon>Streptophyta</taxon>
        <taxon>Embryophyta</taxon>
        <taxon>Tracheophyta</taxon>
        <taxon>Spermatophyta</taxon>
        <taxon>Magnoliopsida</taxon>
        <taxon>eudicotyledons</taxon>
        <taxon>Gunneridae</taxon>
        <taxon>Pentapetalae</taxon>
        <taxon>asterids</taxon>
        <taxon>lamiids</taxon>
        <taxon>Lamiales</taxon>
        <taxon>Oleaceae</taxon>
        <taxon>Oleeae</taxon>
        <taxon>Olea</taxon>
    </lineage>
</organism>
<dbReference type="InterPro" id="IPR038928">
    <property type="entry name" value="LAZY1"/>
</dbReference>
<dbReference type="Gramene" id="OE9A016135T3">
    <property type="protein sequence ID" value="OE9A016135C3"/>
    <property type="gene ID" value="OE9A016135"/>
</dbReference>